<dbReference type="EMBL" id="CM023480">
    <property type="protein sequence ID" value="KAH7971354.1"/>
    <property type="molecule type" value="Genomic_DNA"/>
</dbReference>
<proteinExistence type="predicted"/>
<evidence type="ECO:0000313" key="1">
    <source>
        <dbReference type="EMBL" id="KAH7971354.1"/>
    </source>
</evidence>
<keyword evidence="2" id="KW-1185">Reference proteome</keyword>
<accession>A0ACB8DL97</accession>
<protein>
    <submittedName>
        <fullName evidence="1">Uncharacterized protein</fullName>
    </submittedName>
</protein>
<dbReference type="Proteomes" id="UP000821865">
    <property type="component" value="Chromosome 11"/>
</dbReference>
<sequence length="216" mass="23861">MPSVRSSTPSQEAFLPLSPPPLHRYSKERGRLLSTRDPRLSASQECGKAEINEVYWDEMCTSTIAPDRFSAPEQPTFFEVDSHGVSAYKVAPPEEKLRKSAPSRIVNVSSDSHCSGDVSQLEAKARGRCTLRTPFSVYSNSKLAMSLYTVALADKLKNTGVTVNSLNPGLVQTPIASHGSLLRKLIIQVGLFIKGKFFLQRKLKKRNLNVNFNPSP</sequence>
<organism evidence="1 2">
    <name type="scientific">Dermacentor silvarum</name>
    <name type="common">Tick</name>
    <dbReference type="NCBI Taxonomy" id="543639"/>
    <lineage>
        <taxon>Eukaryota</taxon>
        <taxon>Metazoa</taxon>
        <taxon>Ecdysozoa</taxon>
        <taxon>Arthropoda</taxon>
        <taxon>Chelicerata</taxon>
        <taxon>Arachnida</taxon>
        <taxon>Acari</taxon>
        <taxon>Parasitiformes</taxon>
        <taxon>Ixodida</taxon>
        <taxon>Ixodoidea</taxon>
        <taxon>Ixodidae</taxon>
        <taxon>Rhipicephalinae</taxon>
        <taxon>Dermacentor</taxon>
    </lineage>
</organism>
<comment type="caution">
    <text evidence="1">The sequence shown here is derived from an EMBL/GenBank/DDBJ whole genome shotgun (WGS) entry which is preliminary data.</text>
</comment>
<evidence type="ECO:0000313" key="2">
    <source>
        <dbReference type="Proteomes" id="UP000821865"/>
    </source>
</evidence>
<reference evidence="1" key="1">
    <citation type="submission" date="2020-05" db="EMBL/GenBank/DDBJ databases">
        <title>Large-scale comparative analyses of tick genomes elucidate their genetic diversity and vector capacities.</title>
        <authorList>
            <person name="Jia N."/>
            <person name="Wang J."/>
            <person name="Shi W."/>
            <person name="Du L."/>
            <person name="Sun Y."/>
            <person name="Zhan W."/>
            <person name="Jiang J."/>
            <person name="Wang Q."/>
            <person name="Zhang B."/>
            <person name="Ji P."/>
            <person name="Sakyi L.B."/>
            <person name="Cui X."/>
            <person name="Yuan T."/>
            <person name="Jiang B."/>
            <person name="Yang W."/>
            <person name="Lam T.T.-Y."/>
            <person name="Chang Q."/>
            <person name="Ding S."/>
            <person name="Wang X."/>
            <person name="Zhu J."/>
            <person name="Ruan X."/>
            <person name="Zhao L."/>
            <person name="Wei J."/>
            <person name="Que T."/>
            <person name="Du C."/>
            <person name="Cheng J."/>
            <person name="Dai P."/>
            <person name="Han X."/>
            <person name="Huang E."/>
            <person name="Gao Y."/>
            <person name="Liu J."/>
            <person name="Shao H."/>
            <person name="Ye R."/>
            <person name="Li L."/>
            <person name="Wei W."/>
            <person name="Wang X."/>
            <person name="Wang C."/>
            <person name="Yang T."/>
            <person name="Huo Q."/>
            <person name="Li W."/>
            <person name="Guo W."/>
            <person name="Chen H."/>
            <person name="Zhou L."/>
            <person name="Ni X."/>
            <person name="Tian J."/>
            <person name="Zhou Y."/>
            <person name="Sheng Y."/>
            <person name="Liu T."/>
            <person name="Pan Y."/>
            <person name="Xia L."/>
            <person name="Li J."/>
            <person name="Zhao F."/>
            <person name="Cao W."/>
        </authorList>
    </citation>
    <scope>NUCLEOTIDE SEQUENCE</scope>
    <source>
        <strain evidence="1">Dsil-2018</strain>
    </source>
</reference>
<gene>
    <name evidence="1" type="ORF">HPB49_022363</name>
</gene>
<name>A0ACB8DL97_DERSI</name>